<protein>
    <submittedName>
        <fullName evidence="1">Uncharacterized protein</fullName>
    </submittedName>
</protein>
<name>A0A5C2H5N6_9BACT</name>
<evidence type="ECO:0000313" key="1">
    <source>
        <dbReference type="EMBL" id="QEP34281.1"/>
    </source>
</evidence>
<dbReference type="OrthoDB" id="5871096at2"/>
<reference evidence="2" key="1">
    <citation type="submission" date="2019-09" db="EMBL/GenBank/DDBJ databases">
        <title>Complete genome sequencing of four Arcobacter species reveals a diverse suite of mobile elements.</title>
        <authorList>
            <person name="On S.L.W."/>
            <person name="Miller W.G."/>
            <person name="Biggs P."/>
            <person name="Cornelius A."/>
            <person name="Vandamme P."/>
        </authorList>
    </citation>
    <scope>NUCLEOTIDE SEQUENCE [LARGE SCALE GENOMIC DNA]</scope>
    <source>
        <strain evidence="2">LMG 26638</strain>
    </source>
</reference>
<organism evidence="1 2">
    <name type="scientific">Malaciobacter pacificus</name>
    <dbReference type="NCBI Taxonomy" id="1080223"/>
    <lineage>
        <taxon>Bacteria</taxon>
        <taxon>Pseudomonadati</taxon>
        <taxon>Campylobacterota</taxon>
        <taxon>Epsilonproteobacteria</taxon>
        <taxon>Campylobacterales</taxon>
        <taxon>Arcobacteraceae</taxon>
        <taxon>Malaciobacter</taxon>
    </lineage>
</organism>
<keyword evidence="2" id="KW-1185">Reference proteome</keyword>
<accession>A0A5C2H5N6</accession>
<reference evidence="1 2" key="2">
    <citation type="submission" date="2019-09" db="EMBL/GenBank/DDBJ databases">
        <title>Complete genome sequencing of four Arcobacter species reveals a diverse suite of mobile elements.</title>
        <authorList>
            <person name="Miller W.G."/>
            <person name="Yee E."/>
            <person name="Bono J.L."/>
        </authorList>
    </citation>
    <scope>NUCLEOTIDE SEQUENCE [LARGE SCALE GENOMIC DNA]</scope>
    <source>
        <strain evidence="1 2">LMG 26638</strain>
    </source>
</reference>
<dbReference type="KEGG" id="apai:APAC_1159"/>
<evidence type="ECO:0000313" key="2">
    <source>
        <dbReference type="Proteomes" id="UP000322726"/>
    </source>
</evidence>
<dbReference type="RefSeq" id="WP_130234593.1">
    <property type="nucleotide sequence ID" value="NZ_BMEF01000029.1"/>
</dbReference>
<dbReference type="EMBL" id="CP035928">
    <property type="protein sequence ID" value="QEP34281.1"/>
    <property type="molecule type" value="Genomic_DNA"/>
</dbReference>
<proteinExistence type="predicted"/>
<sequence length="216" mass="25724">MEDKKRFNLDRLKELESEFLHQYPTGFEDAKFFPTMKKFNPQKLEIFAKENLNKECFSNPNLVIDSYFKVIQKSVLVSLFDKLKLKDMISSLNSYEKDMLSIEIYELLYGNKKEGFEGLVEFLAQYNLSKWTIISVVPYYLNRHDEYFIKPTTTKNIIKYLKIDEITYKPKPSYEFYKNYKEILDETKLLLNKNLSFDNAAYTGFFKVAIEICDVE</sequence>
<reference evidence="1 2" key="3">
    <citation type="submission" date="2019-09" db="EMBL/GenBank/DDBJ databases">
        <title>Taxonomic note: a critical rebuttal of the proposed division of the genus Arcobacter into six genera, emended descriptions of Arcobacter anaerophilus and the genus Arcobacter, and an assessment of genus-level boundaries for Epsilonproteobacteria using in silico genomic comparator tools.</title>
        <authorList>
            <person name="On S.L.W."/>
            <person name="Miller W.G."/>
            <person name="Biggs P."/>
            <person name="Cornelius A."/>
            <person name="Vandamme P."/>
        </authorList>
    </citation>
    <scope>NUCLEOTIDE SEQUENCE [LARGE SCALE GENOMIC DNA]</scope>
    <source>
        <strain evidence="1 2">LMG 26638</strain>
    </source>
</reference>
<gene>
    <name evidence="1" type="ORF">APAC_1159</name>
</gene>
<dbReference type="Proteomes" id="UP000322726">
    <property type="component" value="Chromosome"/>
</dbReference>
<dbReference type="AlphaFoldDB" id="A0A5C2H5N6"/>